<evidence type="ECO:0000313" key="1">
    <source>
        <dbReference type="EMBL" id="DAD93955.1"/>
    </source>
</evidence>
<organism evidence="1">
    <name type="scientific">Siphoviridae sp. ctRg81</name>
    <dbReference type="NCBI Taxonomy" id="2826336"/>
    <lineage>
        <taxon>Viruses</taxon>
        <taxon>Duplodnaviria</taxon>
        <taxon>Heunggongvirae</taxon>
        <taxon>Uroviricota</taxon>
        <taxon>Caudoviricetes</taxon>
    </lineage>
</organism>
<accession>A0A8S5NIN9</accession>
<proteinExistence type="predicted"/>
<dbReference type="EMBL" id="BK015170">
    <property type="protein sequence ID" value="DAD93955.1"/>
    <property type="molecule type" value="Genomic_DNA"/>
</dbReference>
<sequence>MPRKNEEQTNPKAPLGTATLLPRRAAEFLQSAAAEAKALPPESMRRRQVIDKAIILVKREFPEFFFR</sequence>
<name>A0A8S5NIN9_9CAUD</name>
<reference evidence="1" key="1">
    <citation type="journal article" date="2021" name="Proc. Natl. Acad. Sci. U.S.A.">
        <title>A Catalog of Tens of Thousands of Viruses from Human Metagenomes Reveals Hidden Associations with Chronic Diseases.</title>
        <authorList>
            <person name="Tisza M.J."/>
            <person name="Buck C.B."/>
        </authorList>
    </citation>
    <scope>NUCLEOTIDE SEQUENCE</scope>
    <source>
        <strain evidence="1">CtRg81</strain>
    </source>
</reference>
<protein>
    <submittedName>
        <fullName evidence="1">Uncharacterized protein</fullName>
    </submittedName>
</protein>